<evidence type="ECO:0000313" key="3">
    <source>
        <dbReference type="EMBL" id="QLG26344.1"/>
    </source>
</evidence>
<keyword evidence="1" id="KW-0378">Hydrolase</keyword>
<dbReference type="OrthoDB" id="40462at2157"/>
<dbReference type="InterPro" id="IPR015797">
    <property type="entry name" value="NUDIX_hydrolase-like_dom_sf"/>
</dbReference>
<dbReference type="Pfam" id="PF00293">
    <property type="entry name" value="NUDIX"/>
    <property type="match status" value="1"/>
</dbReference>
<dbReference type="PRINTS" id="PR00502">
    <property type="entry name" value="NUDIXFAMILY"/>
</dbReference>
<proteinExistence type="predicted"/>
<dbReference type="Gene3D" id="3.90.79.10">
    <property type="entry name" value="Nucleoside Triphosphate Pyrophosphohydrolase"/>
    <property type="match status" value="1"/>
</dbReference>
<dbReference type="RefSeq" id="WP_179167919.1">
    <property type="nucleotide sequence ID" value="NZ_CP058529.1"/>
</dbReference>
<organism evidence="3 4">
    <name type="scientific">Halorarum halophilum</name>
    <dbReference type="NCBI Taxonomy" id="2743090"/>
    <lineage>
        <taxon>Archaea</taxon>
        <taxon>Methanobacteriati</taxon>
        <taxon>Methanobacteriota</taxon>
        <taxon>Stenosarchaea group</taxon>
        <taxon>Halobacteria</taxon>
        <taxon>Halobacteriales</taxon>
        <taxon>Haloferacaceae</taxon>
        <taxon>Halorarum</taxon>
    </lineage>
</organism>
<dbReference type="GeneID" id="56027520"/>
<accession>A0A7D5GIS6</accession>
<dbReference type="InterPro" id="IPR020084">
    <property type="entry name" value="NUDIX_hydrolase_CS"/>
</dbReference>
<evidence type="ECO:0000313" key="4">
    <source>
        <dbReference type="Proteomes" id="UP000509750"/>
    </source>
</evidence>
<dbReference type="EMBL" id="CP058529">
    <property type="protein sequence ID" value="QLG26344.1"/>
    <property type="molecule type" value="Genomic_DNA"/>
</dbReference>
<dbReference type="KEGG" id="halg:HUG10_01765"/>
<keyword evidence="4" id="KW-1185">Reference proteome</keyword>
<evidence type="ECO:0000259" key="2">
    <source>
        <dbReference type="PROSITE" id="PS51462"/>
    </source>
</evidence>
<dbReference type="GO" id="GO:0016787">
    <property type="term" value="F:hydrolase activity"/>
    <property type="evidence" value="ECO:0007669"/>
    <property type="project" value="UniProtKB-KW"/>
</dbReference>
<dbReference type="InterPro" id="IPR000086">
    <property type="entry name" value="NUDIX_hydrolase_dom"/>
</dbReference>
<feature type="domain" description="Nudix hydrolase" evidence="2">
    <location>
        <begin position="39"/>
        <end position="169"/>
    </location>
</feature>
<sequence>MITVPGTHCPLCGAELGRAEVEGRDRRYCPDCDRIVWQNSRPVAGIAVVDADRVLLVERATEPDFGTWGIPGGNIEYDEPPDVGAARELEEETGVGVDPDDLELFRTDHVARGGRGLVAVRYVVARADTTGEPAARQEVSDARFAAPEWFAGTEAGVAPIDRNAVRDASGRFD</sequence>
<dbReference type="Proteomes" id="UP000509750">
    <property type="component" value="Chromosome"/>
</dbReference>
<dbReference type="PROSITE" id="PS00893">
    <property type="entry name" value="NUDIX_BOX"/>
    <property type="match status" value="1"/>
</dbReference>
<dbReference type="SUPFAM" id="SSF55811">
    <property type="entry name" value="Nudix"/>
    <property type="match status" value="1"/>
</dbReference>
<dbReference type="InterPro" id="IPR020476">
    <property type="entry name" value="Nudix_hydrolase"/>
</dbReference>
<dbReference type="AlphaFoldDB" id="A0A7D5GIS6"/>
<dbReference type="PANTHER" id="PTHR43736">
    <property type="entry name" value="ADP-RIBOSE PYROPHOSPHATASE"/>
    <property type="match status" value="1"/>
</dbReference>
<protein>
    <submittedName>
        <fullName evidence="3">NUDIX domain-containing protein</fullName>
    </submittedName>
</protein>
<evidence type="ECO:0000256" key="1">
    <source>
        <dbReference type="ARBA" id="ARBA00022801"/>
    </source>
</evidence>
<dbReference type="PROSITE" id="PS51462">
    <property type="entry name" value="NUDIX"/>
    <property type="match status" value="1"/>
</dbReference>
<dbReference type="PANTHER" id="PTHR43736:SF1">
    <property type="entry name" value="DIHYDRONEOPTERIN TRIPHOSPHATE DIPHOSPHATASE"/>
    <property type="match status" value="1"/>
</dbReference>
<reference evidence="3 4" key="1">
    <citation type="submission" date="2020-07" db="EMBL/GenBank/DDBJ databases">
        <title>Gai3-2, isolated from salt lake.</title>
        <authorList>
            <person name="Cui H."/>
            <person name="Shi X."/>
        </authorList>
    </citation>
    <scope>NUCLEOTIDE SEQUENCE [LARGE SCALE GENOMIC DNA]</scope>
    <source>
        <strain evidence="3 4">Gai3-2</strain>
    </source>
</reference>
<name>A0A7D5GIS6_9EURY</name>
<gene>
    <name evidence="3" type="ORF">HUG10_01765</name>
</gene>